<organism evidence="1 2">
    <name type="scientific">Artomyces pyxidatus</name>
    <dbReference type="NCBI Taxonomy" id="48021"/>
    <lineage>
        <taxon>Eukaryota</taxon>
        <taxon>Fungi</taxon>
        <taxon>Dikarya</taxon>
        <taxon>Basidiomycota</taxon>
        <taxon>Agaricomycotina</taxon>
        <taxon>Agaricomycetes</taxon>
        <taxon>Russulales</taxon>
        <taxon>Auriscalpiaceae</taxon>
        <taxon>Artomyces</taxon>
    </lineage>
</organism>
<name>A0ACB8TJF4_9AGAM</name>
<keyword evidence="2" id="KW-1185">Reference proteome</keyword>
<protein>
    <submittedName>
        <fullName evidence="1">Uncharacterized protein</fullName>
    </submittedName>
</protein>
<sequence>MLASPLYPASFSPHHPQDDSAQYRPAKDKEAFIKLLPPAVEFVEGSSSGTLALVEGKYEPINGSPKA</sequence>
<dbReference type="Proteomes" id="UP000814140">
    <property type="component" value="Unassembled WGS sequence"/>
</dbReference>
<evidence type="ECO:0000313" key="2">
    <source>
        <dbReference type="Proteomes" id="UP000814140"/>
    </source>
</evidence>
<reference evidence="1" key="1">
    <citation type="submission" date="2021-03" db="EMBL/GenBank/DDBJ databases">
        <authorList>
            <consortium name="DOE Joint Genome Institute"/>
            <person name="Ahrendt S."/>
            <person name="Looney B.P."/>
            <person name="Miyauchi S."/>
            <person name="Morin E."/>
            <person name="Drula E."/>
            <person name="Courty P.E."/>
            <person name="Chicoki N."/>
            <person name="Fauchery L."/>
            <person name="Kohler A."/>
            <person name="Kuo A."/>
            <person name="Labutti K."/>
            <person name="Pangilinan J."/>
            <person name="Lipzen A."/>
            <person name="Riley R."/>
            <person name="Andreopoulos W."/>
            <person name="He G."/>
            <person name="Johnson J."/>
            <person name="Barry K.W."/>
            <person name="Grigoriev I.V."/>
            <person name="Nagy L."/>
            <person name="Hibbett D."/>
            <person name="Henrissat B."/>
            <person name="Matheny P.B."/>
            <person name="Labbe J."/>
            <person name="Martin F."/>
        </authorList>
    </citation>
    <scope>NUCLEOTIDE SEQUENCE</scope>
    <source>
        <strain evidence="1">HHB10654</strain>
    </source>
</reference>
<comment type="caution">
    <text evidence="1">The sequence shown here is derived from an EMBL/GenBank/DDBJ whole genome shotgun (WGS) entry which is preliminary data.</text>
</comment>
<feature type="non-terminal residue" evidence="1">
    <location>
        <position position="67"/>
    </location>
</feature>
<gene>
    <name evidence="1" type="ORF">BV25DRAFT_1772554</name>
</gene>
<dbReference type="EMBL" id="MU277187">
    <property type="protein sequence ID" value="KAI0068567.1"/>
    <property type="molecule type" value="Genomic_DNA"/>
</dbReference>
<evidence type="ECO:0000313" key="1">
    <source>
        <dbReference type="EMBL" id="KAI0068567.1"/>
    </source>
</evidence>
<reference evidence="1" key="2">
    <citation type="journal article" date="2022" name="New Phytol.">
        <title>Evolutionary transition to the ectomycorrhizal habit in the genomes of a hyperdiverse lineage of mushroom-forming fungi.</title>
        <authorList>
            <person name="Looney B."/>
            <person name="Miyauchi S."/>
            <person name="Morin E."/>
            <person name="Drula E."/>
            <person name="Courty P.E."/>
            <person name="Kohler A."/>
            <person name="Kuo A."/>
            <person name="LaButti K."/>
            <person name="Pangilinan J."/>
            <person name="Lipzen A."/>
            <person name="Riley R."/>
            <person name="Andreopoulos W."/>
            <person name="He G."/>
            <person name="Johnson J."/>
            <person name="Nolan M."/>
            <person name="Tritt A."/>
            <person name="Barry K.W."/>
            <person name="Grigoriev I.V."/>
            <person name="Nagy L.G."/>
            <person name="Hibbett D."/>
            <person name="Henrissat B."/>
            <person name="Matheny P.B."/>
            <person name="Labbe J."/>
            <person name="Martin F.M."/>
        </authorList>
    </citation>
    <scope>NUCLEOTIDE SEQUENCE</scope>
    <source>
        <strain evidence="1">HHB10654</strain>
    </source>
</reference>
<proteinExistence type="predicted"/>
<accession>A0ACB8TJF4</accession>